<dbReference type="SUPFAM" id="SSF52540">
    <property type="entry name" value="P-loop containing nucleoside triphosphate hydrolases"/>
    <property type="match status" value="1"/>
</dbReference>
<organism evidence="7 8">
    <name type="scientific">Marinobacter adhaerens</name>
    <dbReference type="NCBI Taxonomy" id="1033846"/>
    <lineage>
        <taxon>Bacteria</taxon>
        <taxon>Pseudomonadati</taxon>
        <taxon>Pseudomonadota</taxon>
        <taxon>Gammaproteobacteria</taxon>
        <taxon>Pseudomonadales</taxon>
        <taxon>Marinobacteraceae</taxon>
        <taxon>Marinobacter</taxon>
    </lineage>
</organism>
<proteinExistence type="predicted"/>
<evidence type="ECO:0000259" key="6">
    <source>
        <dbReference type="PROSITE" id="PS51195"/>
    </source>
</evidence>
<dbReference type="InterPro" id="IPR027417">
    <property type="entry name" value="P-loop_NTPase"/>
</dbReference>
<dbReference type="GO" id="GO:0005829">
    <property type="term" value="C:cytosol"/>
    <property type="evidence" value="ECO:0007669"/>
    <property type="project" value="TreeGrafter"/>
</dbReference>
<dbReference type="Proteomes" id="UP000263489">
    <property type="component" value="Unassembled WGS sequence"/>
</dbReference>
<dbReference type="GO" id="GO:0003724">
    <property type="term" value="F:RNA helicase activity"/>
    <property type="evidence" value="ECO:0007669"/>
    <property type="project" value="InterPro"/>
</dbReference>
<dbReference type="InterPro" id="IPR011545">
    <property type="entry name" value="DEAD/DEAH_box_helicase_dom"/>
</dbReference>
<evidence type="ECO:0000256" key="1">
    <source>
        <dbReference type="ARBA" id="ARBA00022741"/>
    </source>
</evidence>
<dbReference type="InterPro" id="IPR014014">
    <property type="entry name" value="RNA_helicase_DEAD_Q_motif"/>
</dbReference>
<evidence type="ECO:0000256" key="4">
    <source>
        <dbReference type="ARBA" id="ARBA00022840"/>
    </source>
</evidence>
<dbReference type="InterPro" id="IPR050079">
    <property type="entry name" value="DEAD_box_RNA_helicase"/>
</dbReference>
<keyword evidence="3 7" id="KW-0347">Helicase</keyword>
<feature type="short sequence motif" description="Q motif" evidence="5">
    <location>
        <begin position="1"/>
        <end position="29"/>
    </location>
</feature>
<dbReference type="EMBL" id="DNNA01000214">
    <property type="protein sequence ID" value="HBC35253.1"/>
    <property type="molecule type" value="Genomic_DNA"/>
</dbReference>
<evidence type="ECO:0000313" key="8">
    <source>
        <dbReference type="Proteomes" id="UP000263489"/>
    </source>
</evidence>
<dbReference type="Pfam" id="PF00270">
    <property type="entry name" value="DEAD"/>
    <property type="match status" value="1"/>
</dbReference>
<comment type="caution">
    <text evidence="7">The sequence shown here is derived from an EMBL/GenBank/DDBJ whole genome shotgun (WGS) entry which is preliminary data.</text>
</comment>
<name>A0A352IUX0_9GAMM</name>
<dbReference type="GO" id="GO:0003676">
    <property type="term" value="F:nucleic acid binding"/>
    <property type="evidence" value="ECO:0007669"/>
    <property type="project" value="InterPro"/>
</dbReference>
<keyword evidence="4" id="KW-0067">ATP-binding</keyword>
<dbReference type="GO" id="GO:0016787">
    <property type="term" value="F:hydrolase activity"/>
    <property type="evidence" value="ECO:0007669"/>
    <property type="project" value="UniProtKB-KW"/>
</dbReference>
<evidence type="ECO:0000256" key="2">
    <source>
        <dbReference type="ARBA" id="ARBA00022801"/>
    </source>
</evidence>
<evidence type="ECO:0000313" key="7">
    <source>
        <dbReference type="EMBL" id="HBC35253.1"/>
    </source>
</evidence>
<feature type="domain" description="DEAD-box RNA helicase Q" evidence="6">
    <location>
        <begin position="1"/>
        <end position="29"/>
    </location>
</feature>
<gene>
    <name evidence="7" type="ORF">DC045_13265</name>
</gene>
<dbReference type="PANTHER" id="PTHR47959">
    <property type="entry name" value="ATP-DEPENDENT RNA HELICASE RHLE-RELATED"/>
    <property type="match status" value="1"/>
</dbReference>
<sequence length="69" mass="7191">MSFSSLGLSEQLVRATSDQGYETPSPIQAQAIPAVLSGRDVMAAAQTGTGKTAGFTLPLLQRLGENPRT</sequence>
<dbReference type="PROSITE" id="PS51195">
    <property type="entry name" value="Q_MOTIF"/>
    <property type="match status" value="1"/>
</dbReference>
<reference evidence="7 8" key="1">
    <citation type="journal article" date="2018" name="Nat. Biotechnol.">
        <title>A standardized bacterial taxonomy based on genome phylogeny substantially revises the tree of life.</title>
        <authorList>
            <person name="Parks D.H."/>
            <person name="Chuvochina M."/>
            <person name="Waite D.W."/>
            <person name="Rinke C."/>
            <person name="Skarshewski A."/>
            <person name="Chaumeil P.A."/>
            <person name="Hugenholtz P."/>
        </authorList>
    </citation>
    <scope>NUCLEOTIDE SEQUENCE [LARGE SCALE GENOMIC DNA]</scope>
    <source>
        <strain evidence="7">UBA9380</strain>
    </source>
</reference>
<dbReference type="GO" id="GO:0005524">
    <property type="term" value="F:ATP binding"/>
    <property type="evidence" value="ECO:0007669"/>
    <property type="project" value="UniProtKB-KW"/>
</dbReference>
<dbReference type="PANTHER" id="PTHR47959:SF13">
    <property type="entry name" value="ATP-DEPENDENT RNA HELICASE RHLE"/>
    <property type="match status" value="1"/>
</dbReference>
<evidence type="ECO:0000256" key="3">
    <source>
        <dbReference type="ARBA" id="ARBA00022806"/>
    </source>
</evidence>
<dbReference type="AlphaFoldDB" id="A0A352IUX0"/>
<protein>
    <submittedName>
        <fullName evidence="7">ATP-dependent RNA helicase RhlE</fullName>
    </submittedName>
</protein>
<keyword evidence="1" id="KW-0547">Nucleotide-binding</keyword>
<dbReference type="Gene3D" id="3.40.50.300">
    <property type="entry name" value="P-loop containing nucleotide triphosphate hydrolases"/>
    <property type="match status" value="1"/>
</dbReference>
<keyword evidence="2" id="KW-0378">Hydrolase</keyword>
<accession>A0A352IUX0</accession>
<evidence type="ECO:0000256" key="5">
    <source>
        <dbReference type="PROSITE-ProRule" id="PRU00552"/>
    </source>
</evidence>
<feature type="non-terminal residue" evidence="7">
    <location>
        <position position="69"/>
    </location>
</feature>